<dbReference type="Pfam" id="PF00059">
    <property type="entry name" value="Lectin_C"/>
    <property type="match status" value="1"/>
</dbReference>
<dbReference type="InterPro" id="IPR001304">
    <property type="entry name" value="C-type_lectin-like"/>
</dbReference>
<sequence length="615" mass="69433">MWLELFLSLALVLKALTYECPHSHYLFDDRCFAFVDGKGTQKEGRKQCLEIGYELVSIHDMINNRYAQQLAQAVLSFTYGNIWIGLHKENEIWKWLDNSTYDFMNWGRGINPAHQCAVMRISDGKWLSADCEMPYQALCSGFAFEPTTAHTDLPRNTTQAITTQKWTTTGEERTAVTTTEEGETKTRTPWRPVTPEYPTTGTVEETTTDDGRTKTTRRWEPETEATTGATEESTTDDGGRTKTVPKETRRCLFVGDLLNFDRRVPDYEKEMEFIAKIGYELLNRGVDAEGAIWAYGFTNAPEPEEKLKNMTKKIAKLQSDIKSTMTYVDRYKPNYSNKQIIWRLNNMTVVDEMANCLVFFSGAKNTDKLREKLISNENFKKVVVVSLRGANLTEHGGETVDVSNGYTEENVNIVVDKILDISPTEPPAPRHAGPHCLIAGDMLNFDRRIEEYEKESQFVLNIGEKLLDIEDAAVAIWSYGYVDDRSLAEALNRMTSNSRVFENEVRSRMAYAGNKNAQSNKQVLETLNNMSPTEWDGKANCLVYLSALKRANDLEKLIPKGDAVKRVVVVSLRGGDLSPLLDTHRGAMVIVDAAGGYTTKNAEDVIKAISSNIWN</sequence>
<keyword evidence="6" id="KW-1185">Reference proteome</keyword>
<protein>
    <recommendedName>
        <fullName evidence="4">C-type lectin domain-containing protein</fullName>
    </recommendedName>
</protein>
<organism evidence="5 6">
    <name type="scientific">Cylicocyclus nassatus</name>
    <name type="common">Nematode worm</name>
    <dbReference type="NCBI Taxonomy" id="53992"/>
    <lineage>
        <taxon>Eukaryota</taxon>
        <taxon>Metazoa</taxon>
        <taxon>Ecdysozoa</taxon>
        <taxon>Nematoda</taxon>
        <taxon>Chromadorea</taxon>
        <taxon>Rhabditida</taxon>
        <taxon>Rhabditina</taxon>
        <taxon>Rhabditomorpha</taxon>
        <taxon>Strongyloidea</taxon>
        <taxon>Strongylidae</taxon>
        <taxon>Cylicocyclus</taxon>
    </lineage>
</organism>
<evidence type="ECO:0000256" key="3">
    <source>
        <dbReference type="SAM" id="SignalP"/>
    </source>
</evidence>
<dbReference type="AlphaFoldDB" id="A0AA36GUF4"/>
<dbReference type="InterPro" id="IPR016187">
    <property type="entry name" value="CTDL_fold"/>
</dbReference>
<evidence type="ECO:0000256" key="2">
    <source>
        <dbReference type="SAM" id="MobiDB-lite"/>
    </source>
</evidence>
<dbReference type="InterPro" id="IPR050111">
    <property type="entry name" value="C-type_lectin/snaclec_domain"/>
</dbReference>
<gene>
    <name evidence="5" type="ORF">CYNAS_LOCUS10375</name>
</gene>
<dbReference type="CDD" id="cd00037">
    <property type="entry name" value="CLECT"/>
    <property type="match status" value="1"/>
</dbReference>
<dbReference type="PANTHER" id="PTHR22803">
    <property type="entry name" value="MANNOSE, PHOSPHOLIPASE, LECTIN RECEPTOR RELATED"/>
    <property type="match status" value="1"/>
</dbReference>
<proteinExistence type="predicted"/>
<dbReference type="SUPFAM" id="SSF56436">
    <property type="entry name" value="C-type lectin-like"/>
    <property type="match status" value="1"/>
</dbReference>
<feature type="region of interest" description="Disordered" evidence="2">
    <location>
        <begin position="165"/>
        <end position="243"/>
    </location>
</feature>
<keyword evidence="1" id="KW-1015">Disulfide bond</keyword>
<accession>A0AA36GUF4</accession>
<feature type="chain" id="PRO_5041417873" description="C-type lectin domain-containing protein" evidence="3">
    <location>
        <begin position="18"/>
        <end position="615"/>
    </location>
</feature>
<feature type="signal peptide" evidence="3">
    <location>
        <begin position="1"/>
        <end position="17"/>
    </location>
</feature>
<name>A0AA36GUF4_CYLNA</name>
<dbReference type="SMART" id="SM00034">
    <property type="entry name" value="CLECT"/>
    <property type="match status" value="1"/>
</dbReference>
<feature type="compositionally biased region" description="Basic and acidic residues" evidence="2">
    <location>
        <begin position="209"/>
        <end position="221"/>
    </location>
</feature>
<feature type="compositionally biased region" description="Low complexity" evidence="2">
    <location>
        <begin position="193"/>
        <end position="205"/>
    </location>
</feature>
<feature type="compositionally biased region" description="Low complexity" evidence="2">
    <location>
        <begin position="165"/>
        <end position="179"/>
    </location>
</feature>
<dbReference type="InterPro" id="IPR016186">
    <property type="entry name" value="C-type_lectin-like/link_sf"/>
</dbReference>
<evidence type="ECO:0000256" key="1">
    <source>
        <dbReference type="ARBA" id="ARBA00023157"/>
    </source>
</evidence>
<dbReference type="InterPro" id="IPR018378">
    <property type="entry name" value="C-type_lectin_CS"/>
</dbReference>
<dbReference type="PROSITE" id="PS50041">
    <property type="entry name" value="C_TYPE_LECTIN_2"/>
    <property type="match status" value="1"/>
</dbReference>
<keyword evidence="3" id="KW-0732">Signal</keyword>
<dbReference type="Proteomes" id="UP001176961">
    <property type="component" value="Unassembled WGS sequence"/>
</dbReference>
<comment type="caution">
    <text evidence="5">The sequence shown here is derived from an EMBL/GenBank/DDBJ whole genome shotgun (WGS) entry which is preliminary data.</text>
</comment>
<evidence type="ECO:0000313" key="5">
    <source>
        <dbReference type="EMBL" id="CAJ0598392.1"/>
    </source>
</evidence>
<evidence type="ECO:0000259" key="4">
    <source>
        <dbReference type="PROSITE" id="PS50041"/>
    </source>
</evidence>
<evidence type="ECO:0000313" key="6">
    <source>
        <dbReference type="Proteomes" id="UP001176961"/>
    </source>
</evidence>
<feature type="domain" description="C-type lectin" evidence="4">
    <location>
        <begin position="27"/>
        <end position="140"/>
    </location>
</feature>
<dbReference type="EMBL" id="CATQJL010000223">
    <property type="protein sequence ID" value="CAJ0598392.1"/>
    <property type="molecule type" value="Genomic_DNA"/>
</dbReference>
<dbReference type="PROSITE" id="PS00615">
    <property type="entry name" value="C_TYPE_LECTIN_1"/>
    <property type="match status" value="1"/>
</dbReference>
<dbReference type="Gene3D" id="3.10.100.10">
    <property type="entry name" value="Mannose-Binding Protein A, subunit A"/>
    <property type="match status" value="1"/>
</dbReference>
<reference evidence="5" key="1">
    <citation type="submission" date="2023-07" db="EMBL/GenBank/DDBJ databases">
        <authorList>
            <consortium name="CYATHOMIX"/>
        </authorList>
    </citation>
    <scope>NUCLEOTIDE SEQUENCE</scope>
    <source>
        <strain evidence="5">N/A</strain>
    </source>
</reference>